<dbReference type="KEGG" id="lhk:LHK_02737"/>
<dbReference type="HOGENOM" id="CLU_3416837_0_0_4"/>
<dbReference type="Proteomes" id="UP000002010">
    <property type="component" value="Chromosome"/>
</dbReference>
<name>C1DD86_LARHH</name>
<sequence length="26" mass="2912">MQTLVISQKRHKKTCPASRGACKNPE</sequence>
<protein>
    <submittedName>
        <fullName evidence="2">Uncharacterized protein</fullName>
    </submittedName>
</protein>
<evidence type="ECO:0000313" key="3">
    <source>
        <dbReference type="Proteomes" id="UP000002010"/>
    </source>
</evidence>
<evidence type="ECO:0000313" key="2">
    <source>
        <dbReference type="EMBL" id="ACO75718.1"/>
    </source>
</evidence>
<gene>
    <name evidence="2" type="ordered locus">LHK_02737</name>
</gene>
<feature type="region of interest" description="Disordered" evidence="1">
    <location>
        <begin position="1"/>
        <end position="26"/>
    </location>
</feature>
<proteinExistence type="predicted"/>
<accession>C1DD86</accession>
<reference evidence="2 3" key="1">
    <citation type="journal article" date="2009" name="PLoS Genet.">
        <title>The complete genome and proteome of Laribacter hongkongensis reveal potential mechanisms for adaptations to different temperatures and habitats.</title>
        <authorList>
            <person name="Woo P.C."/>
            <person name="Lau S.K."/>
            <person name="Tse H."/>
            <person name="Teng J.L."/>
            <person name="Curreem S.O."/>
            <person name="Tsang A.K."/>
            <person name="Fan R.Y."/>
            <person name="Wong G.K."/>
            <person name="Huang Y."/>
            <person name="Loman N.J."/>
            <person name="Snyder L.A."/>
            <person name="Cai J.J."/>
            <person name="Huang J.D."/>
            <person name="Mak W."/>
            <person name="Pallen M.J."/>
            <person name="Lok S."/>
            <person name="Yuen K.Y."/>
        </authorList>
    </citation>
    <scope>NUCLEOTIDE SEQUENCE [LARGE SCALE GENOMIC DNA]</scope>
    <source>
        <strain evidence="2 3">HLHK9</strain>
    </source>
</reference>
<dbReference type="AlphaFoldDB" id="C1DD86"/>
<organism evidence="2 3">
    <name type="scientific">Laribacter hongkongensis (strain HLHK9)</name>
    <dbReference type="NCBI Taxonomy" id="557598"/>
    <lineage>
        <taxon>Bacteria</taxon>
        <taxon>Pseudomonadati</taxon>
        <taxon>Pseudomonadota</taxon>
        <taxon>Betaproteobacteria</taxon>
        <taxon>Neisseriales</taxon>
        <taxon>Aquaspirillaceae</taxon>
        <taxon>Laribacter</taxon>
    </lineage>
</organism>
<evidence type="ECO:0000256" key="1">
    <source>
        <dbReference type="SAM" id="MobiDB-lite"/>
    </source>
</evidence>
<keyword evidence="3" id="KW-1185">Reference proteome</keyword>
<dbReference type="EMBL" id="CP001154">
    <property type="protein sequence ID" value="ACO75718.1"/>
    <property type="molecule type" value="Genomic_DNA"/>
</dbReference>